<dbReference type="AlphaFoldDB" id="A0A9D4NGV5"/>
<organism evidence="2 3">
    <name type="scientific">Dreissena polymorpha</name>
    <name type="common">Zebra mussel</name>
    <name type="synonym">Mytilus polymorpha</name>
    <dbReference type="NCBI Taxonomy" id="45954"/>
    <lineage>
        <taxon>Eukaryota</taxon>
        <taxon>Metazoa</taxon>
        <taxon>Spiralia</taxon>
        <taxon>Lophotrochozoa</taxon>
        <taxon>Mollusca</taxon>
        <taxon>Bivalvia</taxon>
        <taxon>Autobranchia</taxon>
        <taxon>Heteroconchia</taxon>
        <taxon>Euheterodonta</taxon>
        <taxon>Imparidentia</taxon>
        <taxon>Neoheterodontei</taxon>
        <taxon>Myida</taxon>
        <taxon>Dreissenoidea</taxon>
        <taxon>Dreissenidae</taxon>
        <taxon>Dreissena</taxon>
    </lineage>
</organism>
<protein>
    <submittedName>
        <fullName evidence="2">Uncharacterized protein</fullName>
    </submittedName>
</protein>
<evidence type="ECO:0000313" key="2">
    <source>
        <dbReference type="EMBL" id="KAH3894071.1"/>
    </source>
</evidence>
<name>A0A9D4NGV5_DREPO</name>
<dbReference type="EMBL" id="JAIWYP010000001">
    <property type="protein sequence ID" value="KAH3894071.1"/>
    <property type="molecule type" value="Genomic_DNA"/>
</dbReference>
<feature type="region of interest" description="Disordered" evidence="1">
    <location>
        <begin position="1"/>
        <end position="23"/>
    </location>
</feature>
<evidence type="ECO:0000256" key="1">
    <source>
        <dbReference type="SAM" id="MobiDB-lite"/>
    </source>
</evidence>
<evidence type="ECO:0000313" key="3">
    <source>
        <dbReference type="Proteomes" id="UP000828390"/>
    </source>
</evidence>
<proteinExistence type="predicted"/>
<gene>
    <name evidence="2" type="ORF">DPMN_018228</name>
</gene>
<comment type="caution">
    <text evidence="2">The sequence shown here is derived from an EMBL/GenBank/DDBJ whole genome shotgun (WGS) entry which is preliminary data.</text>
</comment>
<reference evidence="2" key="2">
    <citation type="submission" date="2020-11" db="EMBL/GenBank/DDBJ databases">
        <authorList>
            <person name="McCartney M.A."/>
            <person name="Auch B."/>
            <person name="Kono T."/>
            <person name="Mallez S."/>
            <person name="Becker A."/>
            <person name="Gohl D.M."/>
            <person name="Silverstein K.A.T."/>
            <person name="Koren S."/>
            <person name="Bechman K.B."/>
            <person name="Herman A."/>
            <person name="Abrahante J.E."/>
            <person name="Garbe J."/>
        </authorList>
    </citation>
    <scope>NUCLEOTIDE SEQUENCE</scope>
    <source>
        <strain evidence="2">Duluth1</strain>
        <tissue evidence="2">Whole animal</tissue>
    </source>
</reference>
<accession>A0A9D4NGV5</accession>
<reference evidence="2" key="1">
    <citation type="journal article" date="2019" name="bioRxiv">
        <title>The Genome of the Zebra Mussel, Dreissena polymorpha: A Resource for Invasive Species Research.</title>
        <authorList>
            <person name="McCartney M.A."/>
            <person name="Auch B."/>
            <person name="Kono T."/>
            <person name="Mallez S."/>
            <person name="Zhang Y."/>
            <person name="Obille A."/>
            <person name="Becker A."/>
            <person name="Abrahante J.E."/>
            <person name="Garbe J."/>
            <person name="Badalamenti J.P."/>
            <person name="Herman A."/>
            <person name="Mangelson H."/>
            <person name="Liachko I."/>
            <person name="Sullivan S."/>
            <person name="Sone E.D."/>
            <person name="Koren S."/>
            <person name="Silverstein K.A.T."/>
            <person name="Beckman K.B."/>
            <person name="Gohl D.M."/>
        </authorList>
    </citation>
    <scope>NUCLEOTIDE SEQUENCE</scope>
    <source>
        <strain evidence="2">Duluth1</strain>
        <tissue evidence="2">Whole animal</tissue>
    </source>
</reference>
<dbReference type="Proteomes" id="UP000828390">
    <property type="component" value="Unassembled WGS sequence"/>
</dbReference>
<keyword evidence="3" id="KW-1185">Reference proteome</keyword>
<sequence length="65" mass="7286">MEDTGARPKEKSSKKPSSLKDDIVSSEKEEAMLKAQLDSLTPKKISISSERDELLQERARLQKLG</sequence>